<keyword evidence="2" id="KW-1185">Reference proteome</keyword>
<comment type="caution">
    <text evidence="1">The sequence shown here is derived from an EMBL/GenBank/DDBJ whole genome shotgun (WGS) entry which is preliminary data.</text>
</comment>
<accession>A0ABR2F9N5</accession>
<protein>
    <submittedName>
        <fullName evidence="1">Uncharacterized protein</fullName>
    </submittedName>
</protein>
<reference evidence="1 2" key="1">
    <citation type="journal article" date="2024" name="G3 (Bethesda)">
        <title>Genome assembly of Hibiscus sabdariffa L. provides insights into metabolisms of medicinal natural products.</title>
        <authorList>
            <person name="Kim T."/>
        </authorList>
    </citation>
    <scope>NUCLEOTIDE SEQUENCE [LARGE SCALE GENOMIC DNA]</scope>
    <source>
        <strain evidence="1">TK-2024</strain>
        <tissue evidence="1">Old leaves</tissue>
    </source>
</reference>
<evidence type="ECO:0000313" key="2">
    <source>
        <dbReference type="Proteomes" id="UP001472677"/>
    </source>
</evidence>
<dbReference type="EMBL" id="JBBPBM010000007">
    <property type="protein sequence ID" value="KAK8575008.1"/>
    <property type="molecule type" value="Genomic_DNA"/>
</dbReference>
<proteinExistence type="predicted"/>
<sequence>MANLLCEYEIALDCTKYIKVTNKLPKGFNFPLQWRKPSKSKRTSFDVLLRAEPELVTRLSSGDWLDVPEVIMLQNVFRYMLRANSLNAVEEPNILVTYCACPLRPWLYATVSSLVGKVFRPSYNAFGSGHSREELGEDDNN</sequence>
<organism evidence="1 2">
    <name type="scientific">Hibiscus sabdariffa</name>
    <name type="common">roselle</name>
    <dbReference type="NCBI Taxonomy" id="183260"/>
    <lineage>
        <taxon>Eukaryota</taxon>
        <taxon>Viridiplantae</taxon>
        <taxon>Streptophyta</taxon>
        <taxon>Embryophyta</taxon>
        <taxon>Tracheophyta</taxon>
        <taxon>Spermatophyta</taxon>
        <taxon>Magnoliopsida</taxon>
        <taxon>eudicotyledons</taxon>
        <taxon>Gunneridae</taxon>
        <taxon>Pentapetalae</taxon>
        <taxon>rosids</taxon>
        <taxon>malvids</taxon>
        <taxon>Malvales</taxon>
        <taxon>Malvaceae</taxon>
        <taxon>Malvoideae</taxon>
        <taxon>Hibiscus</taxon>
    </lineage>
</organism>
<name>A0ABR2F9N5_9ROSI</name>
<evidence type="ECO:0000313" key="1">
    <source>
        <dbReference type="EMBL" id="KAK8575008.1"/>
    </source>
</evidence>
<dbReference type="Proteomes" id="UP001472677">
    <property type="component" value="Unassembled WGS sequence"/>
</dbReference>
<gene>
    <name evidence="1" type="ORF">V6N12_062685</name>
</gene>